<protein>
    <recommendedName>
        <fullName evidence="3">DUF3791 domain-containing protein</fullName>
    </recommendedName>
</protein>
<reference evidence="1 2" key="2">
    <citation type="journal article" date="2011" name="ISME J.">
        <title>RNA-seq reveals cooperative metabolic interactions between two termite-gut spirochete species in co-culture.</title>
        <authorList>
            <person name="Rosenthal A.Z."/>
            <person name="Matson E.G."/>
            <person name="Eldar A."/>
            <person name="Leadbetter J.R."/>
        </authorList>
    </citation>
    <scope>NUCLEOTIDE SEQUENCE [LARGE SCALE GENOMIC DNA]</scope>
    <source>
        <strain evidence="2">ATCC BAA-887 / DSM 12427 / ZAS-2</strain>
    </source>
</reference>
<sequence length="83" mass="9362">MSDTHPKQADLESLRKESLEKDIIAIIANKANIDVRVAMDIYFHSSLSVQIDGGVYGIQYLDARYLADDLMENESELFAKLVD</sequence>
<dbReference type="AlphaFoldDB" id="F5YIS3"/>
<dbReference type="EMBL" id="CP001843">
    <property type="protein sequence ID" value="AEF85830.1"/>
    <property type="molecule type" value="Genomic_DNA"/>
</dbReference>
<organism evidence="1 2">
    <name type="scientific">Treponema primitia (strain ATCC BAA-887 / DSM 12427 / ZAS-2)</name>
    <dbReference type="NCBI Taxonomy" id="545694"/>
    <lineage>
        <taxon>Bacteria</taxon>
        <taxon>Pseudomonadati</taxon>
        <taxon>Spirochaetota</taxon>
        <taxon>Spirochaetia</taxon>
        <taxon>Spirochaetales</taxon>
        <taxon>Treponemataceae</taxon>
        <taxon>Treponema</taxon>
    </lineage>
</organism>
<dbReference type="KEGG" id="tpi:TREPR_0821"/>
<evidence type="ECO:0000313" key="2">
    <source>
        <dbReference type="Proteomes" id="UP000009223"/>
    </source>
</evidence>
<evidence type="ECO:0008006" key="3">
    <source>
        <dbReference type="Google" id="ProtNLM"/>
    </source>
</evidence>
<name>F5YIS3_TREPZ</name>
<dbReference type="STRING" id="545694.TREPR_0821"/>
<proteinExistence type="predicted"/>
<gene>
    <name evidence="1" type="ordered locus">TREPR_0821</name>
</gene>
<keyword evidence="2" id="KW-1185">Reference proteome</keyword>
<dbReference type="Proteomes" id="UP000009223">
    <property type="component" value="Chromosome"/>
</dbReference>
<dbReference type="HOGENOM" id="CLU_193893_0_0_12"/>
<evidence type="ECO:0000313" key="1">
    <source>
        <dbReference type="EMBL" id="AEF85830.1"/>
    </source>
</evidence>
<dbReference type="OrthoDB" id="9797803at2"/>
<accession>F5YIS3</accession>
<reference evidence="2" key="1">
    <citation type="submission" date="2009-12" db="EMBL/GenBank/DDBJ databases">
        <title>Complete sequence of Treponema primitia strain ZAS-2.</title>
        <authorList>
            <person name="Tetu S.G."/>
            <person name="Matson E."/>
            <person name="Ren Q."/>
            <person name="Seshadri R."/>
            <person name="Elbourne L."/>
            <person name="Hassan K.A."/>
            <person name="Durkin A."/>
            <person name="Radune D."/>
            <person name="Mohamoud Y."/>
            <person name="Shay R."/>
            <person name="Jin S."/>
            <person name="Zhang X."/>
            <person name="Lucey K."/>
            <person name="Ballor N.R."/>
            <person name="Ottesen E."/>
            <person name="Rosenthal R."/>
            <person name="Allen A."/>
            <person name="Leadbetter J.R."/>
            <person name="Paulsen I.T."/>
        </authorList>
    </citation>
    <scope>NUCLEOTIDE SEQUENCE [LARGE SCALE GENOMIC DNA]</scope>
    <source>
        <strain evidence="2">ATCC BAA-887 / DSM 12427 / ZAS-2</strain>
    </source>
</reference>
<dbReference type="RefSeq" id="WP_015709226.1">
    <property type="nucleotide sequence ID" value="NC_015578.1"/>
</dbReference>